<dbReference type="PANTHER" id="PTHR39515">
    <property type="entry name" value="CONSERVED PROTEIN"/>
    <property type="match status" value="1"/>
</dbReference>
<feature type="domain" description="HTH marR-type" evidence="1">
    <location>
        <begin position="12"/>
        <end position="148"/>
    </location>
</feature>
<comment type="caution">
    <text evidence="2">The sequence shown here is derived from an EMBL/GenBank/DDBJ whole genome shotgun (WGS) entry which is preliminary data.</text>
</comment>
<dbReference type="SUPFAM" id="SSF46785">
    <property type="entry name" value="Winged helix' DNA-binding domain"/>
    <property type="match status" value="1"/>
</dbReference>
<dbReference type="PROSITE" id="PS50995">
    <property type="entry name" value="HTH_MARR_2"/>
    <property type="match status" value="1"/>
</dbReference>
<sequence>MNDSQRDPDAGLFAMAVELRLLIGNLGRRLREQSHPGDYTLSQKAVILRLEREGPATVTALARAEGMRPQSMGATVASLEAAGLIAGAPDPSDGRQTLLFLTEGCRALLKSSREAREDWLYHAVIERFAPHEREQLATAIDLLKRLTRP</sequence>
<dbReference type="InterPro" id="IPR000835">
    <property type="entry name" value="HTH_MarR-typ"/>
</dbReference>
<reference evidence="2 3" key="1">
    <citation type="submission" date="2019-04" db="EMBL/GenBank/DDBJ databases">
        <authorList>
            <person name="Li M."/>
            <person name="Gao C."/>
        </authorList>
    </citation>
    <scope>NUCLEOTIDE SEQUENCE [LARGE SCALE GENOMIC DNA]</scope>
    <source>
        <strain evidence="2 3">BGMRC 2031</strain>
    </source>
</reference>
<protein>
    <submittedName>
        <fullName evidence="2">MarR family transcriptional regulator</fullName>
    </submittedName>
</protein>
<dbReference type="Gene3D" id="1.10.287.100">
    <property type="match status" value="1"/>
</dbReference>
<accession>A0ABY2SLQ1</accession>
<gene>
    <name evidence="2" type="ORF">FCN80_11440</name>
</gene>
<dbReference type="RefSeq" id="WP_136990291.1">
    <property type="nucleotide sequence ID" value="NZ_SZPQ01000015.1"/>
</dbReference>
<dbReference type="Gene3D" id="1.10.10.10">
    <property type="entry name" value="Winged helix-like DNA-binding domain superfamily/Winged helix DNA-binding domain"/>
    <property type="match status" value="1"/>
</dbReference>
<dbReference type="InterPro" id="IPR052526">
    <property type="entry name" value="HTH-type_Bedaq_tolerance"/>
</dbReference>
<organism evidence="2 3">
    <name type="scientific">Martelella alba</name>
    <dbReference type="NCBI Taxonomy" id="2590451"/>
    <lineage>
        <taxon>Bacteria</taxon>
        <taxon>Pseudomonadati</taxon>
        <taxon>Pseudomonadota</taxon>
        <taxon>Alphaproteobacteria</taxon>
        <taxon>Hyphomicrobiales</taxon>
        <taxon>Aurantimonadaceae</taxon>
        <taxon>Martelella</taxon>
    </lineage>
</organism>
<evidence type="ECO:0000313" key="2">
    <source>
        <dbReference type="EMBL" id="TKI06124.1"/>
    </source>
</evidence>
<dbReference type="Pfam" id="PF12802">
    <property type="entry name" value="MarR_2"/>
    <property type="match status" value="1"/>
</dbReference>
<dbReference type="EMBL" id="SZPQ01000015">
    <property type="protein sequence ID" value="TKI06124.1"/>
    <property type="molecule type" value="Genomic_DNA"/>
</dbReference>
<dbReference type="InterPro" id="IPR036390">
    <property type="entry name" value="WH_DNA-bd_sf"/>
</dbReference>
<name>A0ABY2SLQ1_9HYPH</name>
<dbReference type="InterPro" id="IPR036388">
    <property type="entry name" value="WH-like_DNA-bd_sf"/>
</dbReference>
<evidence type="ECO:0000259" key="1">
    <source>
        <dbReference type="PROSITE" id="PS50995"/>
    </source>
</evidence>
<proteinExistence type="predicted"/>
<dbReference type="PANTHER" id="PTHR39515:SF2">
    <property type="entry name" value="HTH-TYPE TRANSCRIPTIONAL REGULATOR RV0880"/>
    <property type="match status" value="1"/>
</dbReference>
<evidence type="ECO:0000313" key="3">
    <source>
        <dbReference type="Proteomes" id="UP000305202"/>
    </source>
</evidence>
<dbReference type="SMART" id="SM00347">
    <property type="entry name" value="HTH_MARR"/>
    <property type="match status" value="1"/>
</dbReference>
<dbReference type="Proteomes" id="UP000305202">
    <property type="component" value="Unassembled WGS sequence"/>
</dbReference>
<keyword evidence="3" id="KW-1185">Reference proteome</keyword>